<dbReference type="Pfam" id="PF00501">
    <property type="entry name" value="AMP-binding"/>
    <property type="match status" value="1"/>
</dbReference>
<dbReference type="GO" id="GO:0005524">
    <property type="term" value="F:ATP binding"/>
    <property type="evidence" value="ECO:0007669"/>
    <property type="project" value="UniProtKB-KW"/>
</dbReference>
<dbReference type="EMBL" id="JAGSYN010000206">
    <property type="protein sequence ID" value="KAG7661744.1"/>
    <property type="molecule type" value="Genomic_DNA"/>
</dbReference>
<accession>A0A8J5UWN5</accession>
<dbReference type="AlphaFoldDB" id="A0A8J5UWN5"/>
<name>A0A8J5UWN5_9ASCO</name>
<dbReference type="Proteomes" id="UP000694255">
    <property type="component" value="Unassembled WGS sequence"/>
</dbReference>
<dbReference type="InterPro" id="IPR000873">
    <property type="entry name" value="AMP-dep_synth/lig_dom"/>
</dbReference>
<dbReference type="PANTHER" id="PTHR43272:SF33">
    <property type="entry name" value="AMP-BINDING DOMAIN-CONTAINING PROTEIN-RELATED"/>
    <property type="match status" value="1"/>
</dbReference>
<gene>
    <name evidence="4" type="ORF">J8A68_004741</name>
</gene>
<dbReference type="PANTHER" id="PTHR43272">
    <property type="entry name" value="LONG-CHAIN-FATTY-ACID--COA LIGASE"/>
    <property type="match status" value="1"/>
</dbReference>
<protein>
    <recommendedName>
        <fullName evidence="3">AMP-dependent synthetase/ligase domain-containing protein</fullName>
    </recommendedName>
</protein>
<dbReference type="RefSeq" id="XP_049261977.1">
    <property type="nucleotide sequence ID" value="XM_049408732.1"/>
</dbReference>
<dbReference type="GO" id="GO:0005783">
    <property type="term" value="C:endoplasmic reticulum"/>
    <property type="evidence" value="ECO:0007669"/>
    <property type="project" value="TreeGrafter"/>
</dbReference>
<keyword evidence="1" id="KW-0547">Nucleotide-binding</keyword>
<dbReference type="GeneID" id="73471541"/>
<dbReference type="OrthoDB" id="1700726at2759"/>
<evidence type="ECO:0000259" key="3">
    <source>
        <dbReference type="Pfam" id="PF00501"/>
    </source>
</evidence>
<keyword evidence="2" id="KW-0067">ATP-binding</keyword>
<dbReference type="GO" id="GO:0004467">
    <property type="term" value="F:long-chain fatty acid-CoA ligase activity"/>
    <property type="evidence" value="ECO:0007669"/>
    <property type="project" value="TreeGrafter"/>
</dbReference>
<keyword evidence="5" id="KW-1185">Reference proteome</keyword>
<evidence type="ECO:0000256" key="1">
    <source>
        <dbReference type="ARBA" id="ARBA00022741"/>
    </source>
</evidence>
<dbReference type="GO" id="GO:0016020">
    <property type="term" value="C:membrane"/>
    <property type="evidence" value="ECO:0007669"/>
    <property type="project" value="TreeGrafter"/>
</dbReference>
<organism evidence="4 5">
    <name type="scientific">[Candida] subhashii</name>
    <dbReference type="NCBI Taxonomy" id="561895"/>
    <lineage>
        <taxon>Eukaryota</taxon>
        <taxon>Fungi</taxon>
        <taxon>Dikarya</taxon>
        <taxon>Ascomycota</taxon>
        <taxon>Saccharomycotina</taxon>
        <taxon>Pichiomycetes</taxon>
        <taxon>Debaryomycetaceae</taxon>
        <taxon>Spathaspora</taxon>
    </lineage>
</organism>
<proteinExistence type="predicted"/>
<comment type="caution">
    <text evidence="4">The sequence shown here is derived from an EMBL/GenBank/DDBJ whole genome shotgun (WGS) entry which is preliminary data.</text>
</comment>
<reference evidence="4 5" key="1">
    <citation type="journal article" date="2021" name="DNA Res.">
        <title>Genome analysis of Candida subhashii reveals its hybrid nature and dual mitochondrial genome conformations.</title>
        <authorList>
            <person name="Mixao V."/>
            <person name="Hegedusova E."/>
            <person name="Saus E."/>
            <person name="Pryszcz L.P."/>
            <person name="Cillingova A."/>
            <person name="Nosek J."/>
            <person name="Gabaldon T."/>
        </authorList>
    </citation>
    <scope>NUCLEOTIDE SEQUENCE [LARGE SCALE GENOMIC DNA]</scope>
    <source>
        <strain evidence="4 5">CBS 10753</strain>
    </source>
</reference>
<evidence type="ECO:0000256" key="2">
    <source>
        <dbReference type="ARBA" id="ARBA00022840"/>
    </source>
</evidence>
<evidence type="ECO:0000313" key="4">
    <source>
        <dbReference type="EMBL" id="KAG7661744.1"/>
    </source>
</evidence>
<evidence type="ECO:0000313" key="5">
    <source>
        <dbReference type="Proteomes" id="UP000694255"/>
    </source>
</evidence>
<sequence>MAQSLFSAEDVTKEVAVSYLPFKTKLVIDTVPLKSSTQTKTHSKVYRNRAFPNRVIDNIHPDLNTHHKLFENAVGLYKDCECLGWRPFDYKSKTSSDHFESLTYGQVNDKKRKIGSGIIRSLLANPYKNPELAAHKKIDNHLRDWSHYGTSVTQRQNTDSQIEKCNSFILSIFAANRMEWMLTDLACSSYSITNTALYDTLGPDATTYILEFTESPIVVCSIDKIATLLEMKRNFPSQLQNLIEIVSMDPFELIEPSLLQEAKKLRIIIHDLSQIEQLGSNNPINELPPNPNTLYTISFTSGTTGSKPKGAMIPHSMSAACISCLLSFQPQASSSPHQDRAFIFLPLTHIYERGTSAFALCAGYYLGFPQLTLGRPTNPFLDLLDDLRIFKPAYFSIVPRLLTRLEALIKSEIKELPQDAQDKINRIIEYKYREQSKYDGSTGHDPTIDHYEPYQTLRQSVGFDNIKWIQTGSAPVASSTIVYLKASLNIGIRQLYGLTESGGTITSTDPYDSNPGSCGSVPPTAEFKLRDCSDIGYSIGENKGELLLRGPQIFKGYYYNLEETNKVFSEDGEGWFHTGDIASVDPKTGRINIIDRVKNFFKLQQGEYISPEKIENRYLSSNPIISQLYVHGDSLKEYLVGIVGIEYEKGLKFLNELGYNKIGMSSEEMLIELNSVDVKSKFLEMINKNVKGKLHGFEILHNIHIDINPLTVERDVVTPTFKIKRPIASRFFGAVFHRLYEIEQSLVLAARLKKAKL</sequence>
<feature type="domain" description="AMP-dependent synthetase/ligase" evidence="3">
    <location>
        <begin position="171"/>
        <end position="558"/>
    </location>
</feature>